<keyword evidence="3" id="KW-0230">DNA invertase</keyword>
<dbReference type="GO" id="GO:0015074">
    <property type="term" value="P:DNA integration"/>
    <property type="evidence" value="ECO:0007669"/>
    <property type="project" value="UniProtKB-KW"/>
</dbReference>
<protein>
    <submittedName>
        <fullName evidence="8">Recombinase family protein</fullName>
    </submittedName>
</protein>
<organism evidence="8 9">
    <name type="scientific">Parvularcula mediterranea</name>
    <dbReference type="NCBI Taxonomy" id="2732508"/>
    <lineage>
        <taxon>Bacteria</taxon>
        <taxon>Pseudomonadati</taxon>
        <taxon>Pseudomonadota</taxon>
        <taxon>Alphaproteobacteria</taxon>
        <taxon>Parvularculales</taxon>
        <taxon>Parvularculaceae</taxon>
        <taxon>Parvularcula</taxon>
    </lineage>
</organism>
<evidence type="ECO:0000256" key="1">
    <source>
        <dbReference type="ARBA" id="ARBA00009913"/>
    </source>
</evidence>
<sequence length="188" mass="20721">MRIGYARTSTVEQRYGLEEQLDALQTDGCEKVYSEQLSGTKADDRPELQRCLDQLRDGDELVITKLDRLGRSVLDLCGIIDTLDERGVTLRALDGSVNTASAAGRLTIHLFAAVAEFENAIRRERQAVGIARAKAEGKYDKRADAKRARHRAQVVAMTADGKGSQSSANELGISRSTVMRIRREEKAA</sequence>
<evidence type="ECO:0000259" key="7">
    <source>
        <dbReference type="PROSITE" id="PS51736"/>
    </source>
</evidence>
<dbReference type="PANTHER" id="PTHR30461:SF26">
    <property type="entry name" value="RESOLVASE HOMOLOG YNEB"/>
    <property type="match status" value="1"/>
</dbReference>
<evidence type="ECO:0000313" key="9">
    <source>
        <dbReference type="Proteomes" id="UP000536835"/>
    </source>
</evidence>
<dbReference type="GO" id="GO:0003677">
    <property type="term" value="F:DNA binding"/>
    <property type="evidence" value="ECO:0007669"/>
    <property type="project" value="UniProtKB-KW"/>
</dbReference>
<evidence type="ECO:0000256" key="2">
    <source>
        <dbReference type="ARBA" id="ARBA00022908"/>
    </source>
</evidence>
<dbReference type="InterPro" id="IPR006118">
    <property type="entry name" value="Recombinase_CS"/>
</dbReference>
<dbReference type="Gene3D" id="3.40.50.1390">
    <property type="entry name" value="Resolvase, N-terminal catalytic domain"/>
    <property type="match status" value="1"/>
</dbReference>
<proteinExistence type="inferred from homology"/>
<feature type="active site" description="O-(5'-phospho-DNA)-serine intermediate" evidence="6">
    <location>
        <position position="9"/>
    </location>
</feature>
<dbReference type="Proteomes" id="UP000536835">
    <property type="component" value="Unassembled WGS sequence"/>
</dbReference>
<evidence type="ECO:0000256" key="6">
    <source>
        <dbReference type="PIRSR" id="PIRSR606118-50"/>
    </source>
</evidence>
<keyword evidence="2" id="KW-0229">DNA integration</keyword>
<keyword evidence="9" id="KW-1185">Reference proteome</keyword>
<evidence type="ECO:0000256" key="3">
    <source>
        <dbReference type="ARBA" id="ARBA00023100"/>
    </source>
</evidence>
<feature type="domain" description="Resolvase/invertase-type recombinase catalytic" evidence="7">
    <location>
        <begin position="1"/>
        <end position="137"/>
    </location>
</feature>
<reference evidence="8 9" key="1">
    <citation type="submission" date="2020-05" db="EMBL/GenBank/DDBJ databases">
        <title>Parvularcula mediterraneae sp. nov., isolated from polypropylene straw from shallow seawater of the seashore of Laganas in Zakynthos island, Greece.</title>
        <authorList>
            <person name="Szabo I."/>
            <person name="Al-Omari J."/>
            <person name="Rado J."/>
            <person name="Szerdahelyi G.S."/>
        </authorList>
    </citation>
    <scope>NUCLEOTIDE SEQUENCE [LARGE SCALE GENOMIC DNA]</scope>
    <source>
        <strain evidence="8 9">ZS-1/3</strain>
    </source>
</reference>
<evidence type="ECO:0000256" key="5">
    <source>
        <dbReference type="ARBA" id="ARBA00023172"/>
    </source>
</evidence>
<evidence type="ECO:0000313" key="8">
    <source>
        <dbReference type="EMBL" id="NNU15107.1"/>
    </source>
</evidence>
<evidence type="ECO:0000256" key="4">
    <source>
        <dbReference type="ARBA" id="ARBA00023125"/>
    </source>
</evidence>
<dbReference type="GO" id="GO:0000150">
    <property type="term" value="F:DNA strand exchange activity"/>
    <property type="evidence" value="ECO:0007669"/>
    <property type="project" value="UniProtKB-KW"/>
</dbReference>
<dbReference type="PANTHER" id="PTHR30461">
    <property type="entry name" value="DNA-INVERTASE FROM LAMBDOID PROPHAGE"/>
    <property type="match status" value="1"/>
</dbReference>
<dbReference type="AlphaFoldDB" id="A0A7Y3RJB3"/>
<dbReference type="EMBL" id="JABFCX010000002">
    <property type="protein sequence ID" value="NNU15107.1"/>
    <property type="molecule type" value="Genomic_DNA"/>
</dbReference>
<dbReference type="InterPro" id="IPR036162">
    <property type="entry name" value="Resolvase-like_N_sf"/>
</dbReference>
<comment type="caution">
    <text evidence="8">The sequence shown here is derived from an EMBL/GenBank/DDBJ whole genome shotgun (WGS) entry which is preliminary data.</text>
</comment>
<dbReference type="Pfam" id="PF00239">
    <property type="entry name" value="Resolvase"/>
    <property type="match status" value="1"/>
</dbReference>
<dbReference type="SUPFAM" id="SSF53041">
    <property type="entry name" value="Resolvase-like"/>
    <property type="match status" value="1"/>
</dbReference>
<dbReference type="CDD" id="cd03768">
    <property type="entry name" value="SR_ResInv"/>
    <property type="match status" value="1"/>
</dbReference>
<keyword evidence="5" id="KW-0233">DNA recombination</keyword>
<name>A0A7Y3RJB3_9PROT</name>
<dbReference type="FunFam" id="3.40.50.1390:FF:000001">
    <property type="entry name" value="DNA recombinase"/>
    <property type="match status" value="1"/>
</dbReference>
<dbReference type="InterPro" id="IPR006119">
    <property type="entry name" value="Resolv_N"/>
</dbReference>
<dbReference type="RefSeq" id="WP_173196312.1">
    <property type="nucleotide sequence ID" value="NZ_JABFCX010000002.1"/>
</dbReference>
<comment type="similarity">
    <text evidence="1">Belongs to the site-specific recombinase resolvase family.</text>
</comment>
<dbReference type="SMART" id="SM00857">
    <property type="entry name" value="Resolvase"/>
    <property type="match status" value="1"/>
</dbReference>
<accession>A0A7Y3RJB3</accession>
<gene>
    <name evidence="8" type="ORF">HK107_02055</name>
</gene>
<dbReference type="PROSITE" id="PS00398">
    <property type="entry name" value="RECOMBINASES_2"/>
    <property type="match status" value="1"/>
</dbReference>
<dbReference type="InterPro" id="IPR050639">
    <property type="entry name" value="SSR_resolvase"/>
</dbReference>
<keyword evidence="4" id="KW-0238">DNA-binding</keyword>
<dbReference type="PROSITE" id="PS51736">
    <property type="entry name" value="RECOMBINASES_3"/>
    <property type="match status" value="1"/>
</dbReference>